<keyword evidence="3" id="KW-1185">Reference proteome</keyword>
<reference evidence="2 3" key="1">
    <citation type="journal article" date="2019" name="Nat. Ecol. Evol.">
        <title>Megaphylogeny resolves global patterns of mushroom evolution.</title>
        <authorList>
            <person name="Varga T."/>
            <person name="Krizsan K."/>
            <person name="Foldi C."/>
            <person name="Dima B."/>
            <person name="Sanchez-Garcia M."/>
            <person name="Sanchez-Ramirez S."/>
            <person name="Szollosi G.J."/>
            <person name="Szarkandi J.G."/>
            <person name="Papp V."/>
            <person name="Albert L."/>
            <person name="Andreopoulos W."/>
            <person name="Angelini C."/>
            <person name="Antonin V."/>
            <person name="Barry K.W."/>
            <person name="Bougher N.L."/>
            <person name="Buchanan P."/>
            <person name="Buyck B."/>
            <person name="Bense V."/>
            <person name="Catcheside P."/>
            <person name="Chovatia M."/>
            <person name="Cooper J."/>
            <person name="Damon W."/>
            <person name="Desjardin D."/>
            <person name="Finy P."/>
            <person name="Geml J."/>
            <person name="Haridas S."/>
            <person name="Hughes K."/>
            <person name="Justo A."/>
            <person name="Karasinski D."/>
            <person name="Kautmanova I."/>
            <person name="Kiss B."/>
            <person name="Kocsube S."/>
            <person name="Kotiranta H."/>
            <person name="LaButti K.M."/>
            <person name="Lechner B.E."/>
            <person name="Liimatainen K."/>
            <person name="Lipzen A."/>
            <person name="Lukacs Z."/>
            <person name="Mihaltcheva S."/>
            <person name="Morgado L.N."/>
            <person name="Niskanen T."/>
            <person name="Noordeloos M.E."/>
            <person name="Ohm R.A."/>
            <person name="Ortiz-Santana B."/>
            <person name="Ovrebo C."/>
            <person name="Racz N."/>
            <person name="Riley R."/>
            <person name="Savchenko A."/>
            <person name="Shiryaev A."/>
            <person name="Soop K."/>
            <person name="Spirin V."/>
            <person name="Szebenyi C."/>
            <person name="Tomsovsky M."/>
            <person name="Tulloss R.E."/>
            <person name="Uehling J."/>
            <person name="Grigoriev I.V."/>
            <person name="Vagvolgyi C."/>
            <person name="Papp T."/>
            <person name="Martin F.M."/>
            <person name="Miettinen O."/>
            <person name="Hibbett D.S."/>
            <person name="Nagy L.G."/>
        </authorList>
    </citation>
    <scope>NUCLEOTIDE SEQUENCE [LARGE SCALE GENOMIC DNA]</scope>
    <source>
        <strain evidence="2 3">OMC1185</strain>
    </source>
</reference>
<name>A0A5C3MZP0_9AGAM</name>
<sequence>MSILPLANEESDAHLLETAQPCPAPWTAMVRLSAVLHDDLRPSQLSSGCVIPAVLDSSRCSERLDRSLDNIEEGLDGWSPNLFGSKWDDDVEEPKQEANDVQEGQSLSGTTEKGEEGAISPMSEVPDLVVTLADADSDEHP</sequence>
<organism evidence="2 3">
    <name type="scientific">Heliocybe sulcata</name>
    <dbReference type="NCBI Taxonomy" id="5364"/>
    <lineage>
        <taxon>Eukaryota</taxon>
        <taxon>Fungi</taxon>
        <taxon>Dikarya</taxon>
        <taxon>Basidiomycota</taxon>
        <taxon>Agaricomycotina</taxon>
        <taxon>Agaricomycetes</taxon>
        <taxon>Gloeophyllales</taxon>
        <taxon>Gloeophyllaceae</taxon>
        <taxon>Heliocybe</taxon>
    </lineage>
</organism>
<dbReference type="Proteomes" id="UP000305948">
    <property type="component" value="Unassembled WGS sequence"/>
</dbReference>
<evidence type="ECO:0000313" key="3">
    <source>
        <dbReference type="Proteomes" id="UP000305948"/>
    </source>
</evidence>
<protein>
    <submittedName>
        <fullName evidence="2">Uncharacterized protein</fullName>
    </submittedName>
</protein>
<dbReference type="EMBL" id="ML213526">
    <property type="protein sequence ID" value="TFK46981.1"/>
    <property type="molecule type" value="Genomic_DNA"/>
</dbReference>
<evidence type="ECO:0000313" key="2">
    <source>
        <dbReference type="EMBL" id="TFK46981.1"/>
    </source>
</evidence>
<proteinExistence type="predicted"/>
<evidence type="ECO:0000256" key="1">
    <source>
        <dbReference type="SAM" id="MobiDB-lite"/>
    </source>
</evidence>
<accession>A0A5C3MZP0</accession>
<feature type="region of interest" description="Disordered" evidence="1">
    <location>
        <begin position="71"/>
        <end position="141"/>
    </location>
</feature>
<feature type="compositionally biased region" description="Polar residues" evidence="1">
    <location>
        <begin position="102"/>
        <end position="111"/>
    </location>
</feature>
<dbReference type="AlphaFoldDB" id="A0A5C3MZP0"/>
<gene>
    <name evidence="2" type="ORF">OE88DRAFT_1739016</name>
</gene>